<reference evidence="1 2" key="1">
    <citation type="journal article" date="2022" name="Allergy">
        <title>Genome assembly and annotation of Periplaneta americana reveal a comprehensive cockroach allergen profile.</title>
        <authorList>
            <person name="Wang L."/>
            <person name="Xiong Q."/>
            <person name="Saelim N."/>
            <person name="Wang L."/>
            <person name="Nong W."/>
            <person name="Wan A.T."/>
            <person name="Shi M."/>
            <person name="Liu X."/>
            <person name="Cao Q."/>
            <person name="Hui J.H.L."/>
            <person name="Sookrung N."/>
            <person name="Leung T.F."/>
            <person name="Tungtrongchitr A."/>
            <person name="Tsui S.K.W."/>
        </authorList>
    </citation>
    <scope>NUCLEOTIDE SEQUENCE [LARGE SCALE GENOMIC DNA]</scope>
    <source>
        <strain evidence="1">PWHHKU_190912</strain>
    </source>
</reference>
<proteinExistence type="predicted"/>
<dbReference type="EMBL" id="JAJSOF020000037">
    <property type="protein sequence ID" value="KAJ4428235.1"/>
    <property type="molecule type" value="Genomic_DNA"/>
</dbReference>
<gene>
    <name evidence="1" type="ORF">ANN_24252</name>
</gene>
<dbReference type="Proteomes" id="UP001148838">
    <property type="component" value="Unassembled WGS sequence"/>
</dbReference>
<evidence type="ECO:0000313" key="1">
    <source>
        <dbReference type="EMBL" id="KAJ4428235.1"/>
    </source>
</evidence>
<protein>
    <submittedName>
        <fullName evidence="1">Uncharacterized protein</fullName>
    </submittedName>
</protein>
<accession>A0ABQ8S3A8</accession>
<comment type="caution">
    <text evidence="1">The sequence shown here is derived from an EMBL/GenBank/DDBJ whole genome shotgun (WGS) entry which is preliminary data.</text>
</comment>
<keyword evidence="2" id="KW-1185">Reference proteome</keyword>
<name>A0ABQ8S3A8_PERAM</name>
<evidence type="ECO:0000313" key="2">
    <source>
        <dbReference type="Proteomes" id="UP001148838"/>
    </source>
</evidence>
<organism evidence="1 2">
    <name type="scientific">Periplaneta americana</name>
    <name type="common">American cockroach</name>
    <name type="synonym">Blatta americana</name>
    <dbReference type="NCBI Taxonomy" id="6978"/>
    <lineage>
        <taxon>Eukaryota</taxon>
        <taxon>Metazoa</taxon>
        <taxon>Ecdysozoa</taxon>
        <taxon>Arthropoda</taxon>
        <taxon>Hexapoda</taxon>
        <taxon>Insecta</taxon>
        <taxon>Pterygota</taxon>
        <taxon>Neoptera</taxon>
        <taxon>Polyneoptera</taxon>
        <taxon>Dictyoptera</taxon>
        <taxon>Blattodea</taxon>
        <taxon>Blattoidea</taxon>
        <taxon>Blattidae</taxon>
        <taxon>Blattinae</taxon>
        <taxon>Periplaneta</taxon>
    </lineage>
</organism>
<sequence length="83" mass="9579">MNNAAYHSVEIDKAPTLATRKEEMLDWLVRHGVQADPTLTREPCLVLLKISNPGLPHITWMNWLSNMDIKSYDFLIPLPLQCY</sequence>